<evidence type="ECO:0000256" key="6">
    <source>
        <dbReference type="ARBA" id="ARBA00022777"/>
    </source>
</evidence>
<keyword evidence="4" id="KW-0808">Transferase</keyword>
<dbReference type="SMART" id="SM00387">
    <property type="entry name" value="HATPase_c"/>
    <property type="match status" value="1"/>
</dbReference>
<protein>
    <recommendedName>
        <fullName evidence="2">histidine kinase</fullName>
        <ecNumber evidence="2">2.7.13.3</ecNumber>
    </recommendedName>
</protein>
<dbReference type="PROSITE" id="PS50109">
    <property type="entry name" value="HIS_KIN"/>
    <property type="match status" value="1"/>
</dbReference>
<dbReference type="AlphaFoldDB" id="A0A1I1PFA7"/>
<dbReference type="Gene3D" id="3.30.565.10">
    <property type="entry name" value="Histidine kinase-like ATPase, C-terminal domain"/>
    <property type="match status" value="1"/>
</dbReference>
<dbReference type="STRING" id="910347.SAMN05421773_109150"/>
<sequence length="859" mass="92296">MALLLVPLLALLSIWAFATAITVQEARHLLAVSAVFDTLGKPAEAVVQAVQEERRQAVVYLADPRNPDSAMTRSQQATDEAVGELRRRAAAGARDDLPAGGRENLDLLLEKLGQISLIRDQVATHTITRNGALDEYRKVTEQALRFQAALFLLDNVELDRHGRAVVGLAQAAEHLSRADALVAGALAAGPAMTGQERRALTDRIAERRLSYDLYLADLPDRDRQAHQRFWQGGQGVLLTGLEEQVVADGVAGVQPGQWEETNRDALRELRALAVTAGDNHQDRVGPAARAVLVRAGAAAVLGLLAVLISVTVSWRIGRTLVRDLRTLWTQAKEAAEVRLPGVMRRLAEGERIDAATEAPLLEYGKDEVGQVGQALNTLQRAAVEAAVKQAEVRRGVSDVFVNLARRSQVLLHKQLSLLDAMERRTDDADELADLFRIDHLTTRMRRHAEGLMILSGAGPARQWRNPVQLMDVVRGAVAEVEDYERIEVRRLPRLAVDGRAVADLTHLVAELLENATAFSPPHTAVQVTGEDVPNGFSLEIHDRGLGMTAEAAAEANRRLAENPEFDITDTSRLGLFVVARLARRHDVRVSLRESPYGGTTAVVLLPQALLSEVPEGAAHAPLPERPAPPTLLNGPVDGPVELEAPVRLPQRLSREDRPAPAGAAYDDSVQHAPLDEPPPPAVPLPQRPHAPVLVADHGRFVNRGRDGRDLPARGARRDTPEYPDMPDIPDARPSSGRPADSSVPPSAGASAQPPGTGSSTGSGLPRRVPGAGPGPLRRATRDHAAEHPSGADADAASDAPGPGPAPVPPEPDAEVVRLRLASFQRGSQRGREQAERRTGRPPSGRGGEEAGPEAGDERP</sequence>
<evidence type="ECO:0000256" key="8">
    <source>
        <dbReference type="SAM" id="MobiDB-lite"/>
    </source>
</evidence>
<feature type="compositionally biased region" description="Basic and acidic residues" evidence="8">
    <location>
        <begin position="829"/>
        <end position="838"/>
    </location>
</feature>
<dbReference type="GO" id="GO:0005886">
    <property type="term" value="C:plasma membrane"/>
    <property type="evidence" value="ECO:0007669"/>
    <property type="project" value="TreeGrafter"/>
</dbReference>
<evidence type="ECO:0000313" key="12">
    <source>
        <dbReference type="EMBL" id="SFD08509.1"/>
    </source>
</evidence>
<organism evidence="12 13">
    <name type="scientific">Streptomyces aidingensis</name>
    <dbReference type="NCBI Taxonomy" id="910347"/>
    <lineage>
        <taxon>Bacteria</taxon>
        <taxon>Bacillati</taxon>
        <taxon>Actinomycetota</taxon>
        <taxon>Actinomycetes</taxon>
        <taxon>Kitasatosporales</taxon>
        <taxon>Streptomycetaceae</taxon>
        <taxon>Streptomyces</taxon>
    </lineage>
</organism>
<dbReference type="EMBL" id="FOLM01000009">
    <property type="protein sequence ID" value="SFD08509.1"/>
    <property type="molecule type" value="Genomic_DNA"/>
</dbReference>
<dbReference type="InterPro" id="IPR036890">
    <property type="entry name" value="HATPase_C_sf"/>
</dbReference>
<evidence type="ECO:0000256" key="9">
    <source>
        <dbReference type="SAM" id="Phobius"/>
    </source>
</evidence>
<evidence type="ECO:0000256" key="3">
    <source>
        <dbReference type="ARBA" id="ARBA00022553"/>
    </source>
</evidence>
<evidence type="ECO:0000256" key="5">
    <source>
        <dbReference type="ARBA" id="ARBA00022692"/>
    </source>
</evidence>
<feature type="signal peptide" evidence="10">
    <location>
        <begin position="1"/>
        <end position="18"/>
    </location>
</feature>
<accession>A0A1I1PFA7</accession>
<keyword evidence="5 9" id="KW-0812">Transmembrane</keyword>
<dbReference type="InterPro" id="IPR003594">
    <property type="entry name" value="HATPase_dom"/>
</dbReference>
<evidence type="ECO:0000313" key="13">
    <source>
        <dbReference type="Proteomes" id="UP000199207"/>
    </source>
</evidence>
<evidence type="ECO:0000256" key="10">
    <source>
        <dbReference type="SAM" id="SignalP"/>
    </source>
</evidence>
<proteinExistence type="predicted"/>
<keyword evidence="3" id="KW-0597">Phosphoprotein</keyword>
<feature type="compositionally biased region" description="Basic and acidic residues" evidence="8">
    <location>
        <begin position="696"/>
        <end position="720"/>
    </location>
</feature>
<dbReference type="SUPFAM" id="SSF55874">
    <property type="entry name" value="ATPase domain of HSP90 chaperone/DNA topoisomerase II/histidine kinase"/>
    <property type="match status" value="1"/>
</dbReference>
<dbReference type="EC" id="2.7.13.3" evidence="2"/>
<reference evidence="12 13" key="1">
    <citation type="submission" date="2016-10" db="EMBL/GenBank/DDBJ databases">
        <authorList>
            <person name="de Groot N.N."/>
        </authorList>
    </citation>
    <scope>NUCLEOTIDE SEQUENCE [LARGE SCALE GENOMIC DNA]</scope>
    <source>
        <strain evidence="12 13">CGMCC 4.5739</strain>
    </source>
</reference>
<dbReference type="InterPro" id="IPR013587">
    <property type="entry name" value="Nitrate/nitrite_sensing"/>
</dbReference>
<evidence type="ECO:0000256" key="7">
    <source>
        <dbReference type="ARBA" id="ARBA00022989"/>
    </source>
</evidence>
<keyword evidence="7 9" id="KW-1133">Transmembrane helix</keyword>
<feature type="transmembrane region" description="Helical" evidence="9">
    <location>
        <begin position="291"/>
        <end position="314"/>
    </location>
</feature>
<gene>
    <name evidence="12" type="ORF">SAMN05421773_109150</name>
</gene>
<name>A0A1I1PFA7_9ACTN</name>
<dbReference type="Gene3D" id="6.10.340.10">
    <property type="match status" value="1"/>
</dbReference>
<dbReference type="Pfam" id="PF02518">
    <property type="entry name" value="HATPase_c"/>
    <property type="match status" value="1"/>
</dbReference>
<dbReference type="FunFam" id="3.30.565.10:FF:000038">
    <property type="entry name" value="Sensor-like histidine kinase"/>
    <property type="match status" value="1"/>
</dbReference>
<dbReference type="GO" id="GO:0000160">
    <property type="term" value="P:phosphorelay signal transduction system"/>
    <property type="evidence" value="ECO:0007669"/>
    <property type="project" value="TreeGrafter"/>
</dbReference>
<keyword evidence="6 12" id="KW-0418">Kinase</keyword>
<feature type="compositionally biased region" description="Low complexity" evidence="8">
    <location>
        <begin position="788"/>
        <end position="800"/>
    </location>
</feature>
<feature type="compositionally biased region" description="Low complexity" evidence="8">
    <location>
        <begin position="738"/>
        <end position="763"/>
    </location>
</feature>
<evidence type="ECO:0000256" key="2">
    <source>
        <dbReference type="ARBA" id="ARBA00012438"/>
    </source>
</evidence>
<evidence type="ECO:0000256" key="1">
    <source>
        <dbReference type="ARBA" id="ARBA00000085"/>
    </source>
</evidence>
<dbReference type="PANTHER" id="PTHR45436:SF5">
    <property type="entry name" value="SENSOR HISTIDINE KINASE TRCS"/>
    <property type="match status" value="1"/>
</dbReference>
<dbReference type="PANTHER" id="PTHR45436">
    <property type="entry name" value="SENSOR HISTIDINE KINASE YKOH"/>
    <property type="match status" value="1"/>
</dbReference>
<feature type="domain" description="Histidine kinase" evidence="11">
    <location>
        <begin position="504"/>
        <end position="609"/>
    </location>
</feature>
<dbReference type="InterPro" id="IPR005467">
    <property type="entry name" value="His_kinase_dom"/>
</dbReference>
<feature type="compositionally biased region" description="Pro residues" evidence="8">
    <location>
        <begin position="801"/>
        <end position="810"/>
    </location>
</feature>
<evidence type="ECO:0000256" key="4">
    <source>
        <dbReference type="ARBA" id="ARBA00022679"/>
    </source>
</evidence>
<keyword evidence="9" id="KW-0472">Membrane</keyword>
<dbReference type="Proteomes" id="UP000199207">
    <property type="component" value="Unassembled WGS sequence"/>
</dbReference>
<feature type="compositionally biased region" description="Pro residues" evidence="8">
    <location>
        <begin position="675"/>
        <end position="688"/>
    </location>
</feature>
<feature type="region of interest" description="Disordered" evidence="8">
    <location>
        <begin position="618"/>
        <end position="859"/>
    </location>
</feature>
<dbReference type="RefSeq" id="WP_245834219.1">
    <property type="nucleotide sequence ID" value="NZ_FOLM01000009.1"/>
</dbReference>
<comment type="catalytic activity">
    <reaction evidence="1">
        <text>ATP + protein L-histidine = ADP + protein N-phospho-L-histidine.</text>
        <dbReference type="EC" id="2.7.13.3"/>
    </reaction>
</comment>
<dbReference type="Pfam" id="PF08376">
    <property type="entry name" value="NIT"/>
    <property type="match status" value="1"/>
</dbReference>
<evidence type="ECO:0000259" key="11">
    <source>
        <dbReference type="PROSITE" id="PS50109"/>
    </source>
</evidence>
<keyword evidence="10" id="KW-0732">Signal</keyword>
<keyword evidence="13" id="KW-1185">Reference proteome</keyword>
<feature type="chain" id="PRO_5039209026" description="histidine kinase" evidence="10">
    <location>
        <begin position="19"/>
        <end position="859"/>
    </location>
</feature>
<dbReference type="GO" id="GO:0004673">
    <property type="term" value="F:protein histidine kinase activity"/>
    <property type="evidence" value="ECO:0007669"/>
    <property type="project" value="UniProtKB-EC"/>
</dbReference>
<dbReference type="InterPro" id="IPR050428">
    <property type="entry name" value="TCS_sensor_his_kinase"/>
</dbReference>